<dbReference type="AlphaFoldDB" id="A0A7J7CHU5"/>
<feature type="region of interest" description="Disordered" evidence="1">
    <location>
        <begin position="59"/>
        <end position="88"/>
    </location>
</feature>
<gene>
    <name evidence="3" type="ORF">HS088_TW16G00054</name>
</gene>
<accession>A0A7J7CHU5</accession>
<evidence type="ECO:0000256" key="1">
    <source>
        <dbReference type="SAM" id="MobiDB-lite"/>
    </source>
</evidence>
<evidence type="ECO:0000256" key="2">
    <source>
        <dbReference type="SAM" id="Phobius"/>
    </source>
</evidence>
<keyword evidence="4" id="KW-1185">Reference proteome</keyword>
<dbReference type="EMBL" id="JAAARO010000016">
    <property type="protein sequence ID" value="KAF5733614.1"/>
    <property type="molecule type" value="Genomic_DNA"/>
</dbReference>
<dbReference type="InParanoid" id="A0A7J7CHU5"/>
<evidence type="ECO:0000313" key="3">
    <source>
        <dbReference type="EMBL" id="KAF5733614.1"/>
    </source>
</evidence>
<proteinExistence type="predicted"/>
<dbReference type="Proteomes" id="UP000593562">
    <property type="component" value="Unassembled WGS sequence"/>
</dbReference>
<keyword evidence="2" id="KW-1133">Transmembrane helix</keyword>
<feature type="transmembrane region" description="Helical" evidence="2">
    <location>
        <begin position="6"/>
        <end position="25"/>
    </location>
</feature>
<protein>
    <submittedName>
        <fullName evidence="3">Uncharacterized protein</fullName>
    </submittedName>
</protein>
<dbReference type="PANTHER" id="PTHR37189:SF4">
    <property type="entry name" value="TRANSMEMBRANE PROTEIN"/>
    <property type="match status" value="1"/>
</dbReference>
<sequence>MASATLMVMVAFYVPLISIMIIGEFSTARELRPSNHGLQYQGLQQQAAEESPEIKEFFGGASSAESPTLPRAMNSDSPKPWLIGGGGGGGGNDRLRRVLLVASLVCGVTVI</sequence>
<comment type="caution">
    <text evidence="3">The sequence shown here is derived from an EMBL/GenBank/DDBJ whole genome shotgun (WGS) entry which is preliminary data.</text>
</comment>
<keyword evidence="2" id="KW-0472">Membrane</keyword>
<reference evidence="3 4" key="1">
    <citation type="journal article" date="2020" name="Nat. Commun.">
        <title>Genome of Tripterygium wilfordii and identification of cytochrome P450 involved in triptolide biosynthesis.</title>
        <authorList>
            <person name="Tu L."/>
            <person name="Su P."/>
            <person name="Zhang Z."/>
            <person name="Gao L."/>
            <person name="Wang J."/>
            <person name="Hu T."/>
            <person name="Zhou J."/>
            <person name="Zhang Y."/>
            <person name="Zhao Y."/>
            <person name="Liu Y."/>
            <person name="Song Y."/>
            <person name="Tong Y."/>
            <person name="Lu Y."/>
            <person name="Yang J."/>
            <person name="Xu C."/>
            <person name="Jia M."/>
            <person name="Peters R.J."/>
            <person name="Huang L."/>
            <person name="Gao W."/>
        </authorList>
    </citation>
    <scope>NUCLEOTIDE SEQUENCE [LARGE SCALE GENOMIC DNA]</scope>
    <source>
        <strain evidence="4">cv. XIE 37</strain>
        <tissue evidence="3">Leaf</tissue>
    </source>
</reference>
<name>A0A7J7CHU5_TRIWF</name>
<keyword evidence="2" id="KW-0812">Transmembrane</keyword>
<dbReference type="FunCoup" id="A0A7J7CHU5">
    <property type="interactions" value="4"/>
</dbReference>
<dbReference type="PANTHER" id="PTHR37189">
    <property type="entry name" value="CONCANAVALIN A-LIKE LECTIN/GLUCANASE DOMAIN-CONTAINING PROTEIN-RELATED"/>
    <property type="match status" value="1"/>
</dbReference>
<organism evidence="3 4">
    <name type="scientific">Tripterygium wilfordii</name>
    <name type="common">Thunder God vine</name>
    <dbReference type="NCBI Taxonomy" id="458696"/>
    <lineage>
        <taxon>Eukaryota</taxon>
        <taxon>Viridiplantae</taxon>
        <taxon>Streptophyta</taxon>
        <taxon>Embryophyta</taxon>
        <taxon>Tracheophyta</taxon>
        <taxon>Spermatophyta</taxon>
        <taxon>Magnoliopsida</taxon>
        <taxon>eudicotyledons</taxon>
        <taxon>Gunneridae</taxon>
        <taxon>Pentapetalae</taxon>
        <taxon>rosids</taxon>
        <taxon>fabids</taxon>
        <taxon>Celastrales</taxon>
        <taxon>Celastraceae</taxon>
        <taxon>Tripterygium</taxon>
    </lineage>
</organism>
<evidence type="ECO:0000313" key="4">
    <source>
        <dbReference type="Proteomes" id="UP000593562"/>
    </source>
</evidence>